<reference evidence="1 2" key="1">
    <citation type="journal article" date="2022" name="DNA Res.">
        <title>Chromosomal-level genome assembly of the orchid tree Bauhinia variegata (Leguminosae; Cercidoideae) supports the allotetraploid origin hypothesis of Bauhinia.</title>
        <authorList>
            <person name="Zhong Y."/>
            <person name="Chen Y."/>
            <person name="Zheng D."/>
            <person name="Pang J."/>
            <person name="Liu Y."/>
            <person name="Luo S."/>
            <person name="Meng S."/>
            <person name="Qian L."/>
            <person name="Wei D."/>
            <person name="Dai S."/>
            <person name="Zhou R."/>
        </authorList>
    </citation>
    <scope>NUCLEOTIDE SEQUENCE [LARGE SCALE GENOMIC DNA]</scope>
    <source>
        <strain evidence="1">BV-YZ2020</strain>
    </source>
</reference>
<gene>
    <name evidence="1" type="ORF">L6164_005907</name>
</gene>
<accession>A0ACB9PS02</accession>
<sequence>MNSQPNFLFWTVSLILIAQGTRTCKIAPLQKSIMATTTTLQRSSYSFRRQGSSGRIWTDHITFGESKTNAASAGRNVSGKENVSQIPGNKQEMVKDDHLARSQSLSSSSSSKSENKGQRSFLYSIFPCMSS</sequence>
<dbReference type="EMBL" id="CM039428">
    <property type="protein sequence ID" value="KAI4351550.1"/>
    <property type="molecule type" value="Genomic_DNA"/>
</dbReference>
<keyword evidence="2" id="KW-1185">Reference proteome</keyword>
<proteinExistence type="predicted"/>
<comment type="caution">
    <text evidence="1">The sequence shown here is derived from an EMBL/GenBank/DDBJ whole genome shotgun (WGS) entry which is preliminary data.</text>
</comment>
<dbReference type="Proteomes" id="UP000828941">
    <property type="component" value="Chromosome 3"/>
</dbReference>
<evidence type="ECO:0000313" key="2">
    <source>
        <dbReference type="Proteomes" id="UP000828941"/>
    </source>
</evidence>
<organism evidence="1 2">
    <name type="scientific">Bauhinia variegata</name>
    <name type="common">Purple orchid tree</name>
    <name type="synonym">Phanera variegata</name>
    <dbReference type="NCBI Taxonomy" id="167791"/>
    <lineage>
        <taxon>Eukaryota</taxon>
        <taxon>Viridiplantae</taxon>
        <taxon>Streptophyta</taxon>
        <taxon>Embryophyta</taxon>
        <taxon>Tracheophyta</taxon>
        <taxon>Spermatophyta</taxon>
        <taxon>Magnoliopsida</taxon>
        <taxon>eudicotyledons</taxon>
        <taxon>Gunneridae</taxon>
        <taxon>Pentapetalae</taxon>
        <taxon>rosids</taxon>
        <taxon>fabids</taxon>
        <taxon>Fabales</taxon>
        <taxon>Fabaceae</taxon>
        <taxon>Cercidoideae</taxon>
        <taxon>Cercideae</taxon>
        <taxon>Bauhiniinae</taxon>
        <taxon>Bauhinia</taxon>
    </lineage>
</organism>
<evidence type="ECO:0000313" key="1">
    <source>
        <dbReference type="EMBL" id="KAI4351550.1"/>
    </source>
</evidence>
<name>A0ACB9PS02_BAUVA</name>
<protein>
    <submittedName>
        <fullName evidence="1">Uncharacterized protein</fullName>
    </submittedName>
</protein>